<proteinExistence type="predicted"/>
<accession>A0A9P8PC28</accession>
<name>A0A9P8PC28_9ASCO</name>
<dbReference type="AlphaFoldDB" id="A0A9P8PC28"/>
<reference evidence="1" key="2">
    <citation type="submission" date="2021-01" db="EMBL/GenBank/DDBJ databases">
        <authorList>
            <person name="Schikora-Tamarit M.A."/>
        </authorList>
    </citation>
    <scope>NUCLEOTIDE SEQUENCE</scope>
    <source>
        <strain evidence="1">CBS6341</strain>
    </source>
</reference>
<evidence type="ECO:0000313" key="1">
    <source>
        <dbReference type="EMBL" id="KAH3669127.1"/>
    </source>
</evidence>
<evidence type="ECO:0000313" key="2">
    <source>
        <dbReference type="Proteomes" id="UP000769528"/>
    </source>
</evidence>
<protein>
    <submittedName>
        <fullName evidence="1">Uncharacterized protein</fullName>
    </submittedName>
</protein>
<sequence>MSIQSLRKKHYSRFIGIFKDSTENRPTVSCTFIDDSKVSDFRSCDPKFFYLHDQKQDKNFLFSPSLKYFEERTLSDIKHTDSDKTLDILSFMAKVKRTNSYFTTNYQMFVAKDPKMSVDELVQKCRNLILKLKDFLLSENVGKVTVLPDELNDMVQFPSNKDFKMMEENEKRLNFLKIFTHDLNDSASKKQKLDGEEYLQILIELNEFLSGMLAEPNGVKAIEISFFQKFDYYKVGFNPLVAVFSDGANLKDSIILVPIHSRRYFTHTLVKLFVGLKTSKNYKYPIESKIDIVQFNPYKLVFPEYSDLK</sequence>
<organism evidence="1 2">
    <name type="scientific">Wickerhamomyces mucosus</name>
    <dbReference type="NCBI Taxonomy" id="1378264"/>
    <lineage>
        <taxon>Eukaryota</taxon>
        <taxon>Fungi</taxon>
        <taxon>Dikarya</taxon>
        <taxon>Ascomycota</taxon>
        <taxon>Saccharomycotina</taxon>
        <taxon>Saccharomycetes</taxon>
        <taxon>Phaffomycetales</taxon>
        <taxon>Wickerhamomycetaceae</taxon>
        <taxon>Wickerhamomyces</taxon>
    </lineage>
</organism>
<dbReference type="EMBL" id="JAEUBF010001347">
    <property type="protein sequence ID" value="KAH3669127.1"/>
    <property type="molecule type" value="Genomic_DNA"/>
</dbReference>
<comment type="caution">
    <text evidence="1">The sequence shown here is derived from an EMBL/GenBank/DDBJ whole genome shotgun (WGS) entry which is preliminary data.</text>
</comment>
<reference evidence="1" key="1">
    <citation type="journal article" date="2021" name="Open Biol.">
        <title>Shared evolutionary footprints suggest mitochondrial oxidative damage underlies multiple complex I losses in fungi.</title>
        <authorList>
            <person name="Schikora-Tamarit M.A."/>
            <person name="Marcet-Houben M."/>
            <person name="Nosek J."/>
            <person name="Gabaldon T."/>
        </authorList>
    </citation>
    <scope>NUCLEOTIDE SEQUENCE</scope>
    <source>
        <strain evidence="1">CBS6341</strain>
    </source>
</reference>
<gene>
    <name evidence="1" type="ORF">WICMUC_005091</name>
</gene>
<dbReference type="Proteomes" id="UP000769528">
    <property type="component" value="Unassembled WGS sequence"/>
</dbReference>
<keyword evidence="2" id="KW-1185">Reference proteome</keyword>